<protein>
    <submittedName>
        <fullName evidence="1">Uncharacterized protein</fullName>
    </submittedName>
</protein>
<keyword evidence="2" id="KW-1185">Reference proteome</keyword>
<accession>A0ACD5WSR8</accession>
<reference evidence="1" key="2">
    <citation type="submission" date="2025-09" db="UniProtKB">
        <authorList>
            <consortium name="EnsemblPlants"/>
        </authorList>
    </citation>
    <scope>IDENTIFICATION</scope>
</reference>
<evidence type="ECO:0000313" key="1">
    <source>
        <dbReference type="EnsemblPlants" id="AVESA.00010b.r2.4CG1287100.1.CDS.1"/>
    </source>
</evidence>
<name>A0ACD5WSR8_AVESA</name>
<organism evidence="1 2">
    <name type="scientific">Avena sativa</name>
    <name type="common">Oat</name>
    <dbReference type="NCBI Taxonomy" id="4498"/>
    <lineage>
        <taxon>Eukaryota</taxon>
        <taxon>Viridiplantae</taxon>
        <taxon>Streptophyta</taxon>
        <taxon>Embryophyta</taxon>
        <taxon>Tracheophyta</taxon>
        <taxon>Spermatophyta</taxon>
        <taxon>Magnoliopsida</taxon>
        <taxon>Liliopsida</taxon>
        <taxon>Poales</taxon>
        <taxon>Poaceae</taxon>
        <taxon>BOP clade</taxon>
        <taxon>Pooideae</taxon>
        <taxon>Poodae</taxon>
        <taxon>Poeae</taxon>
        <taxon>Poeae Chloroplast Group 1 (Aveneae type)</taxon>
        <taxon>Aveninae</taxon>
        <taxon>Avena</taxon>
    </lineage>
</organism>
<sequence length="234" mass="27464">MKVACTGGTPRRITQQALEQAMAKAWKSSFYSISQVSNTVFMAHFRNQEDMIWVYTRQPWSVNSEIMLLDWFDMNVHASSKEDYKFEHILVTIRAYGIHRNKRSLSLLEDIMNQVGVASDYHILQENNLFTRQDYIWGVANLKVGDPVKDRVIVNYSDNTNGIGYLHYERIKRICLFYGVLFHTAQNCNFRNSLITKRAKSNQTDLHIPTQRFGQWIIDEDYVPTEDKTRHFNI</sequence>
<dbReference type="EnsemblPlants" id="AVESA.00010b.r2.4CG1287100.1">
    <property type="protein sequence ID" value="AVESA.00010b.r2.4CG1287100.1.CDS.1"/>
    <property type="gene ID" value="AVESA.00010b.r2.4CG1287100"/>
</dbReference>
<evidence type="ECO:0000313" key="2">
    <source>
        <dbReference type="Proteomes" id="UP001732700"/>
    </source>
</evidence>
<dbReference type="Proteomes" id="UP001732700">
    <property type="component" value="Chromosome 4C"/>
</dbReference>
<proteinExistence type="predicted"/>
<reference evidence="1" key="1">
    <citation type="submission" date="2021-05" db="EMBL/GenBank/DDBJ databases">
        <authorList>
            <person name="Scholz U."/>
            <person name="Mascher M."/>
            <person name="Fiebig A."/>
        </authorList>
    </citation>
    <scope>NUCLEOTIDE SEQUENCE [LARGE SCALE GENOMIC DNA]</scope>
</reference>